<comment type="caution">
    <text evidence="1">The sequence shown here is derived from an EMBL/GenBank/DDBJ whole genome shotgun (WGS) entry which is preliminary data.</text>
</comment>
<dbReference type="AlphaFoldDB" id="B9XI29"/>
<dbReference type="OrthoDB" id="9981779at2"/>
<dbReference type="RefSeq" id="WP_007415473.1">
    <property type="nucleotide sequence ID" value="NZ_ABOX02000016.1"/>
</dbReference>
<sequence length="222" mass="25636">MFTYRPPKGSCWGHAIRPSNTLKAIQKMHGFLETYFEPVEAEKLTLNLNPYLDKENYVPKIREKAVEVFGRPGRAESMDWVLAPGDYRRAINFILENHLSPKLPSDPIWLSFTCALKWKNSALPNIDWPEEFLKQGNEKWQRSLFIVNLRIGGRFMFPMGIRIPISANEPASYEFLERFSAETPFKMSPKHFQVVIPIGKKGTLVSRKPDEDVLGKLQEVIK</sequence>
<evidence type="ECO:0000313" key="1">
    <source>
        <dbReference type="EMBL" id="EEF60522.1"/>
    </source>
</evidence>
<proteinExistence type="predicted"/>
<gene>
    <name evidence="1" type="ORF">Cflav_PD3492</name>
</gene>
<protein>
    <submittedName>
        <fullName evidence="1">Uncharacterized protein</fullName>
    </submittedName>
</protein>
<dbReference type="Proteomes" id="UP000003688">
    <property type="component" value="Unassembled WGS sequence"/>
</dbReference>
<dbReference type="EMBL" id="ABOX02000016">
    <property type="protein sequence ID" value="EEF60522.1"/>
    <property type="molecule type" value="Genomic_DNA"/>
</dbReference>
<evidence type="ECO:0000313" key="2">
    <source>
        <dbReference type="Proteomes" id="UP000003688"/>
    </source>
</evidence>
<reference evidence="1 2" key="1">
    <citation type="journal article" date="2011" name="J. Bacteriol.">
        <title>Genome sequence of 'Pedosphaera parvula' Ellin514, an aerobic Verrucomicrobial isolate from pasture soil.</title>
        <authorList>
            <person name="Kant R."/>
            <person name="van Passel M.W."/>
            <person name="Sangwan P."/>
            <person name="Palva A."/>
            <person name="Lucas S."/>
            <person name="Copeland A."/>
            <person name="Lapidus A."/>
            <person name="Glavina Del Rio T."/>
            <person name="Dalin E."/>
            <person name="Tice H."/>
            <person name="Bruce D."/>
            <person name="Goodwin L."/>
            <person name="Pitluck S."/>
            <person name="Chertkov O."/>
            <person name="Larimer F.W."/>
            <person name="Land M.L."/>
            <person name="Hauser L."/>
            <person name="Brettin T.S."/>
            <person name="Detter J.C."/>
            <person name="Han S."/>
            <person name="de Vos W.M."/>
            <person name="Janssen P.H."/>
            <person name="Smidt H."/>
        </authorList>
    </citation>
    <scope>NUCLEOTIDE SEQUENCE [LARGE SCALE GENOMIC DNA]</scope>
    <source>
        <strain evidence="1 2">Ellin514</strain>
    </source>
</reference>
<organism evidence="1 2">
    <name type="scientific">Pedosphaera parvula (strain Ellin514)</name>
    <dbReference type="NCBI Taxonomy" id="320771"/>
    <lineage>
        <taxon>Bacteria</taxon>
        <taxon>Pseudomonadati</taxon>
        <taxon>Verrucomicrobiota</taxon>
        <taxon>Pedosphaerae</taxon>
        <taxon>Pedosphaerales</taxon>
        <taxon>Pedosphaeraceae</taxon>
        <taxon>Pedosphaera</taxon>
    </lineage>
</organism>
<keyword evidence="2" id="KW-1185">Reference proteome</keyword>
<name>B9XI29_PEDPL</name>
<accession>B9XI29</accession>